<dbReference type="InterPro" id="IPR044692">
    <property type="entry name" value="WPP1/2/3"/>
</dbReference>
<dbReference type="GO" id="GO:0048527">
    <property type="term" value="P:lateral root development"/>
    <property type="evidence" value="ECO:0007669"/>
    <property type="project" value="InterPro"/>
</dbReference>
<reference evidence="7 8" key="1">
    <citation type="submission" date="2021-09" db="EMBL/GenBank/DDBJ databases">
        <title>Genomic insights and catalytic innovation underlie evolution of tropane alkaloids biosynthesis.</title>
        <authorList>
            <person name="Wang Y.-J."/>
            <person name="Tian T."/>
            <person name="Huang J.-P."/>
            <person name="Huang S.-X."/>
        </authorList>
    </citation>
    <scope>NUCLEOTIDE SEQUENCE [LARGE SCALE GENOMIC DNA]</scope>
    <source>
        <strain evidence="7">KIB-2018</strain>
        <tissue evidence="7">Leaf</tissue>
    </source>
</reference>
<comment type="subcellular location">
    <subcellularLocation>
        <location evidence="2">Cytoplasm</location>
    </subcellularLocation>
    <subcellularLocation>
        <location evidence="1">Nucleus</location>
    </subcellularLocation>
</comment>
<dbReference type="PANTHER" id="PTHR34362:SF1">
    <property type="entry name" value="WPP DOMAIN-CONTAINING PROTEIN 1-RELATED"/>
    <property type="match status" value="1"/>
</dbReference>
<keyword evidence="4" id="KW-0539">Nucleus</keyword>
<dbReference type="GO" id="GO:0005634">
    <property type="term" value="C:nucleus"/>
    <property type="evidence" value="ECO:0007669"/>
    <property type="project" value="UniProtKB-SubCell"/>
</dbReference>
<sequence length="79" mass="8999">MPVIHRAKVIATCLYFILESVLSKQYGTIPDNKASTTTCSIEEETYIIANTTSSKEDDLKILQLYSKEINKYMLDTFKS</sequence>
<dbReference type="InterPro" id="IPR038214">
    <property type="entry name" value="WPP_sf"/>
</dbReference>
<dbReference type="AlphaFoldDB" id="A0AAV8SRM9"/>
<proteinExistence type="predicted"/>
<feature type="chain" id="PRO_5043866143" description="WPP domain-containing protein" evidence="5">
    <location>
        <begin position="24"/>
        <end position="79"/>
    </location>
</feature>
<dbReference type="PANTHER" id="PTHR34362">
    <property type="entry name" value="WPP DOMAIN-CONTAINING PROTEIN 1-RELATED"/>
    <property type="match status" value="1"/>
</dbReference>
<feature type="domain" description="WPP" evidence="6">
    <location>
        <begin position="18"/>
        <end position="78"/>
    </location>
</feature>
<evidence type="ECO:0000313" key="7">
    <source>
        <dbReference type="EMBL" id="KAJ8754623.1"/>
    </source>
</evidence>
<dbReference type="Proteomes" id="UP001159364">
    <property type="component" value="Linkage Group LG09"/>
</dbReference>
<name>A0AAV8SRM9_9ROSI</name>
<keyword evidence="5" id="KW-0732">Signal</keyword>
<evidence type="ECO:0000256" key="2">
    <source>
        <dbReference type="ARBA" id="ARBA00004496"/>
    </source>
</evidence>
<accession>A0AAV8SRM9</accession>
<dbReference type="GO" id="GO:0000278">
    <property type="term" value="P:mitotic cell cycle"/>
    <property type="evidence" value="ECO:0007669"/>
    <property type="project" value="InterPro"/>
</dbReference>
<evidence type="ECO:0000256" key="1">
    <source>
        <dbReference type="ARBA" id="ARBA00004123"/>
    </source>
</evidence>
<feature type="signal peptide" evidence="5">
    <location>
        <begin position="1"/>
        <end position="23"/>
    </location>
</feature>
<protein>
    <recommendedName>
        <fullName evidence="6">WPP domain-containing protein</fullName>
    </recommendedName>
</protein>
<organism evidence="7 8">
    <name type="scientific">Erythroxylum novogranatense</name>
    <dbReference type="NCBI Taxonomy" id="1862640"/>
    <lineage>
        <taxon>Eukaryota</taxon>
        <taxon>Viridiplantae</taxon>
        <taxon>Streptophyta</taxon>
        <taxon>Embryophyta</taxon>
        <taxon>Tracheophyta</taxon>
        <taxon>Spermatophyta</taxon>
        <taxon>Magnoliopsida</taxon>
        <taxon>eudicotyledons</taxon>
        <taxon>Gunneridae</taxon>
        <taxon>Pentapetalae</taxon>
        <taxon>rosids</taxon>
        <taxon>fabids</taxon>
        <taxon>Malpighiales</taxon>
        <taxon>Erythroxylaceae</taxon>
        <taxon>Erythroxylum</taxon>
    </lineage>
</organism>
<evidence type="ECO:0000256" key="4">
    <source>
        <dbReference type="ARBA" id="ARBA00023242"/>
    </source>
</evidence>
<keyword evidence="8" id="KW-1185">Reference proteome</keyword>
<dbReference type="EMBL" id="JAIWQS010000009">
    <property type="protein sequence ID" value="KAJ8754623.1"/>
    <property type="molecule type" value="Genomic_DNA"/>
</dbReference>
<evidence type="ECO:0000313" key="8">
    <source>
        <dbReference type="Proteomes" id="UP001159364"/>
    </source>
</evidence>
<dbReference type="InterPro" id="IPR025265">
    <property type="entry name" value="WPP_dom"/>
</dbReference>
<dbReference type="Gene3D" id="1.10.246.200">
    <property type="entry name" value="WPP domain"/>
    <property type="match status" value="1"/>
</dbReference>
<dbReference type="GO" id="GO:0005737">
    <property type="term" value="C:cytoplasm"/>
    <property type="evidence" value="ECO:0007669"/>
    <property type="project" value="UniProtKB-SubCell"/>
</dbReference>
<dbReference type="Pfam" id="PF13943">
    <property type="entry name" value="WPP"/>
    <property type="match status" value="1"/>
</dbReference>
<keyword evidence="3" id="KW-0963">Cytoplasm</keyword>
<evidence type="ECO:0000256" key="5">
    <source>
        <dbReference type="SAM" id="SignalP"/>
    </source>
</evidence>
<comment type="caution">
    <text evidence="7">The sequence shown here is derived from an EMBL/GenBank/DDBJ whole genome shotgun (WGS) entry which is preliminary data.</text>
</comment>
<evidence type="ECO:0000256" key="3">
    <source>
        <dbReference type="ARBA" id="ARBA00022490"/>
    </source>
</evidence>
<gene>
    <name evidence="7" type="ORF">K2173_010714</name>
</gene>
<evidence type="ECO:0000259" key="6">
    <source>
        <dbReference type="Pfam" id="PF13943"/>
    </source>
</evidence>